<evidence type="ECO:0000313" key="8">
    <source>
        <dbReference type="Proteomes" id="UP001208041"/>
    </source>
</evidence>
<dbReference type="SUPFAM" id="SSF54373">
    <property type="entry name" value="FAD-linked reductases, C-terminal domain"/>
    <property type="match status" value="1"/>
</dbReference>
<keyword evidence="8" id="KW-1185">Reference proteome</keyword>
<keyword evidence="5 7" id="KW-0503">Monooxygenase</keyword>
<feature type="domain" description="FAD-binding" evidence="6">
    <location>
        <begin position="7"/>
        <end position="340"/>
    </location>
</feature>
<dbReference type="AlphaFoldDB" id="A0AAE3LUH7"/>
<dbReference type="InterPro" id="IPR050493">
    <property type="entry name" value="FAD-dep_Monooxygenase_BioMet"/>
</dbReference>
<comment type="caution">
    <text evidence="7">The sequence shown here is derived from an EMBL/GenBank/DDBJ whole genome shotgun (WGS) entry which is preliminary data.</text>
</comment>
<dbReference type="Pfam" id="PF01494">
    <property type="entry name" value="FAD_binding_3"/>
    <property type="match status" value="1"/>
</dbReference>
<gene>
    <name evidence="7" type="ORF">OH136_06580</name>
</gene>
<proteinExistence type="predicted"/>
<dbReference type="InterPro" id="IPR036188">
    <property type="entry name" value="FAD/NAD-bd_sf"/>
</dbReference>
<keyword evidence="2" id="KW-0285">Flavoprotein</keyword>
<evidence type="ECO:0000256" key="1">
    <source>
        <dbReference type="ARBA" id="ARBA00001974"/>
    </source>
</evidence>
<dbReference type="GO" id="GO:0071949">
    <property type="term" value="F:FAD binding"/>
    <property type="evidence" value="ECO:0007669"/>
    <property type="project" value="InterPro"/>
</dbReference>
<evidence type="ECO:0000256" key="4">
    <source>
        <dbReference type="ARBA" id="ARBA00023002"/>
    </source>
</evidence>
<evidence type="ECO:0000256" key="2">
    <source>
        <dbReference type="ARBA" id="ARBA00022630"/>
    </source>
</evidence>
<accession>A0AAE3LUH7</accession>
<keyword evidence="4" id="KW-0560">Oxidoreductase</keyword>
<comment type="cofactor">
    <cofactor evidence="1">
        <name>FAD</name>
        <dbReference type="ChEBI" id="CHEBI:57692"/>
    </cofactor>
</comment>
<evidence type="ECO:0000259" key="6">
    <source>
        <dbReference type="Pfam" id="PF01494"/>
    </source>
</evidence>
<name>A0AAE3LUH7_9RHOB</name>
<dbReference type="PRINTS" id="PR00420">
    <property type="entry name" value="RNGMNOXGNASE"/>
</dbReference>
<dbReference type="PANTHER" id="PTHR13789">
    <property type="entry name" value="MONOOXYGENASE"/>
    <property type="match status" value="1"/>
</dbReference>
<evidence type="ECO:0000256" key="3">
    <source>
        <dbReference type="ARBA" id="ARBA00022827"/>
    </source>
</evidence>
<protein>
    <submittedName>
        <fullName evidence="7">FAD-dependent monooxygenase</fullName>
    </submittedName>
</protein>
<evidence type="ECO:0000313" key="7">
    <source>
        <dbReference type="EMBL" id="MCV6824220.1"/>
    </source>
</evidence>
<organism evidence="7 8">
    <name type="scientific">Halocynthiibacter halioticoli</name>
    <dbReference type="NCBI Taxonomy" id="2986804"/>
    <lineage>
        <taxon>Bacteria</taxon>
        <taxon>Pseudomonadati</taxon>
        <taxon>Pseudomonadota</taxon>
        <taxon>Alphaproteobacteria</taxon>
        <taxon>Rhodobacterales</taxon>
        <taxon>Paracoccaceae</taxon>
        <taxon>Halocynthiibacter</taxon>
    </lineage>
</organism>
<dbReference type="PANTHER" id="PTHR13789:SF318">
    <property type="entry name" value="GERANYLGERANYL DIPHOSPHATE REDUCTASE"/>
    <property type="match status" value="1"/>
</dbReference>
<dbReference type="Gene3D" id="3.50.50.60">
    <property type="entry name" value="FAD/NAD(P)-binding domain"/>
    <property type="match status" value="1"/>
</dbReference>
<dbReference type="GO" id="GO:0004497">
    <property type="term" value="F:monooxygenase activity"/>
    <property type="evidence" value="ECO:0007669"/>
    <property type="project" value="UniProtKB-KW"/>
</dbReference>
<sequence length="390" mass="42275">MLIGQKIHILGAGIGGLSAALALALRGAQVTVFEQAEVVKEVGAGIQVSPNGYAVLKALGVAEAVEARSPRARSMRLIDGEAGGTVFRMGLEPQDGERPYLFVHRADLIEVLAEAARAAGVQIKLLHHIENVSFQDGQPVVRTAQGAEAHPEILIGADGLHSKVRAALNGEAKPFFTRQVAWRAIVPTQDADPVAKVYMGDRRHLVTYPLRDRNQLNLVAVQETANWADEGWSHEDDPDNLRAAFSGFTPDVRALLNRVQSVYRWGLFRHPVAATWTRGQVAILGDAAHPTLPFMAQGANMALEDAWVLAASLAMGDTVAHGFAHYQAQRVPRVTRVIEAANKNARNYHLPSGPVRFLAHSALRLGTAVAPHMAAKQFDWIYAHDVTKTV</sequence>
<dbReference type="EMBL" id="JAOYFC010000001">
    <property type="protein sequence ID" value="MCV6824220.1"/>
    <property type="molecule type" value="Genomic_DNA"/>
</dbReference>
<dbReference type="Proteomes" id="UP001208041">
    <property type="component" value="Unassembled WGS sequence"/>
</dbReference>
<keyword evidence="3" id="KW-0274">FAD</keyword>
<evidence type="ECO:0000256" key="5">
    <source>
        <dbReference type="ARBA" id="ARBA00023033"/>
    </source>
</evidence>
<dbReference type="SUPFAM" id="SSF51905">
    <property type="entry name" value="FAD/NAD(P)-binding domain"/>
    <property type="match status" value="1"/>
</dbReference>
<reference evidence="7" key="1">
    <citation type="submission" date="2022-10" db="EMBL/GenBank/DDBJ databases">
        <authorList>
            <person name="Yue Y."/>
        </authorList>
    </citation>
    <scope>NUCLEOTIDE SEQUENCE</scope>
    <source>
        <strain evidence="7">Z654</strain>
    </source>
</reference>
<dbReference type="InterPro" id="IPR002938">
    <property type="entry name" value="FAD-bd"/>
</dbReference>